<proteinExistence type="predicted"/>
<evidence type="ECO:0000313" key="2">
    <source>
        <dbReference type="EMBL" id="KAA1007773.1"/>
    </source>
</evidence>
<sequence length="100" mass="11165">MSDFDAWFHAEVMADRLYSADEDVARHTWDAAMAMAAKDTGRLDFLITNDARVAEDVKGFYHVWAGPLGDPENLEPPGSLLRTGRDAIDAAMTRKKRPRA</sequence>
<comment type="caution">
    <text evidence="2">The sequence shown here is derived from an EMBL/GenBank/DDBJ whole genome shotgun (WGS) entry which is preliminary data.</text>
</comment>
<dbReference type="Proteomes" id="UP000325273">
    <property type="component" value="Unassembled WGS sequence"/>
</dbReference>
<evidence type="ECO:0000313" key="3">
    <source>
        <dbReference type="Proteomes" id="UP000325273"/>
    </source>
</evidence>
<reference evidence="2 3" key="1">
    <citation type="submission" date="2019-08" db="EMBL/GenBank/DDBJ databases">
        <title>Paraburkholderia sp. DCY113.</title>
        <authorList>
            <person name="Kang J."/>
        </authorList>
    </citation>
    <scope>NUCLEOTIDE SEQUENCE [LARGE SCALE GENOMIC DNA]</scope>
    <source>
        <strain evidence="2 3">DCY113</strain>
    </source>
</reference>
<protein>
    <submittedName>
        <fullName evidence="2">Uncharacterized protein</fullName>
    </submittedName>
</protein>
<accession>A0A5B0GY41</accession>
<keyword evidence="3" id="KW-1185">Reference proteome</keyword>
<name>A0A5B0GY41_9BURK</name>
<feature type="region of interest" description="Disordered" evidence="1">
    <location>
        <begin position="69"/>
        <end position="100"/>
    </location>
</feature>
<dbReference type="EMBL" id="VTUZ01000016">
    <property type="protein sequence ID" value="KAA1007773.1"/>
    <property type="molecule type" value="Genomic_DNA"/>
</dbReference>
<dbReference type="RefSeq" id="WP_149672315.1">
    <property type="nucleotide sequence ID" value="NZ_VTUZ01000016.1"/>
</dbReference>
<dbReference type="AlphaFoldDB" id="A0A5B0GY41"/>
<gene>
    <name evidence="2" type="ORF">FVF58_23985</name>
</gene>
<evidence type="ECO:0000256" key="1">
    <source>
        <dbReference type="SAM" id="MobiDB-lite"/>
    </source>
</evidence>
<organism evidence="2 3">
    <name type="scientific">Paraburkholderia panacisoli</name>
    <dbReference type="NCBI Taxonomy" id="2603818"/>
    <lineage>
        <taxon>Bacteria</taxon>
        <taxon>Pseudomonadati</taxon>
        <taxon>Pseudomonadota</taxon>
        <taxon>Betaproteobacteria</taxon>
        <taxon>Burkholderiales</taxon>
        <taxon>Burkholderiaceae</taxon>
        <taxon>Paraburkholderia</taxon>
    </lineage>
</organism>